<name>A0A379WWP2_SALET</name>
<organism evidence="8 9">
    <name type="scientific">Salmonella enterica I</name>
    <dbReference type="NCBI Taxonomy" id="59201"/>
    <lineage>
        <taxon>Bacteria</taxon>
        <taxon>Pseudomonadati</taxon>
        <taxon>Pseudomonadota</taxon>
        <taxon>Gammaproteobacteria</taxon>
        <taxon>Enterobacterales</taxon>
        <taxon>Enterobacteriaceae</taxon>
        <taxon>Salmonella</taxon>
    </lineage>
</organism>
<accession>A0A379WWP2</accession>
<evidence type="ECO:0000313" key="9">
    <source>
        <dbReference type="Proteomes" id="UP000254712"/>
    </source>
</evidence>
<dbReference type="PANTHER" id="PTHR42929:SF3">
    <property type="entry name" value="PUTRESCINE TRANSPORT SYSTEM PERMEASE PROTEIN POTH"/>
    <property type="match status" value="1"/>
</dbReference>
<evidence type="ECO:0000256" key="5">
    <source>
        <dbReference type="ARBA" id="ARBA00022692"/>
    </source>
</evidence>
<evidence type="ECO:0000313" key="8">
    <source>
        <dbReference type="EMBL" id="SUH38463.1"/>
    </source>
</evidence>
<dbReference type="GO" id="GO:0005886">
    <property type="term" value="C:plasma membrane"/>
    <property type="evidence" value="ECO:0007669"/>
    <property type="project" value="UniProtKB-SubCell"/>
</dbReference>
<dbReference type="PANTHER" id="PTHR42929">
    <property type="entry name" value="INNER MEMBRANE ABC TRANSPORTER PERMEASE PROTEIN YDCU-RELATED-RELATED"/>
    <property type="match status" value="1"/>
</dbReference>
<evidence type="ECO:0000256" key="1">
    <source>
        <dbReference type="ARBA" id="ARBA00004651"/>
    </source>
</evidence>
<keyword evidence="5" id="KW-0812">Transmembrane</keyword>
<proteinExistence type="inferred from homology"/>
<keyword evidence="4" id="KW-1003">Cell membrane</keyword>
<reference evidence="8 9" key="1">
    <citation type="submission" date="2018-06" db="EMBL/GenBank/DDBJ databases">
        <authorList>
            <consortium name="Pathogen Informatics"/>
            <person name="Doyle S."/>
        </authorList>
    </citation>
    <scope>NUCLEOTIDE SEQUENCE [LARGE SCALE GENOMIC DNA]</scope>
    <source>
        <strain evidence="8 9">NCTC8261</strain>
    </source>
</reference>
<dbReference type="AlphaFoldDB" id="A0A379WWP2"/>
<evidence type="ECO:0000256" key="2">
    <source>
        <dbReference type="ARBA" id="ARBA00007069"/>
    </source>
</evidence>
<protein>
    <submittedName>
        <fullName evidence="8">Putrescine transporter permease PotH</fullName>
    </submittedName>
</protein>
<dbReference type="SUPFAM" id="SSF161098">
    <property type="entry name" value="MetI-like"/>
    <property type="match status" value="1"/>
</dbReference>
<gene>
    <name evidence="8" type="primary">potH_2</name>
    <name evidence="8" type="ORF">NCTC8261_04790</name>
</gene>
<dbReference type="EMBL" id="UGXT01000002">
    <property type="protein sequence ID" value="SUH38463.1"/>
    <property type="molecule type" value="Genomic_DNA"/>
</dbReference>
<evidence type="ECO:0000256" key="3">
    <source>
        <dbReference type="ARBA" id="ARBA00022448"/>
    </source>
</evidence>
<keyword evidence="3" id="KW-0813">Transport</keyword>
<dbReference type="InterPro" id="IPR035906">
    <property type="entry name" value="MetI-like_sf"/>
</dbReference>
<keyword evidence="7" id="KW-0472">Membrane</keyword>
<comment type="subcellular location">
    <subcellularLocation>
        <location evidence="1">Cell membrane</location>
        <topology evidence="1">Multi-pass membrane protein</topology>
    </subcellularLocation>
</comment>
<evidence type="ECO:0000256" key="4">
    <source>
        <dbReference type="ARBA" id="ARBA00022475"/>
    </source>
</evidence>
<evidence type="ECO:0000256" key="6">
    <source>
        <dbReference type="ARBA" id="ARBA00022989"/>
    </source>
</evidence>
<dbReference type="Proteomes" id="UP000254712">
    <property type="component" value="Unassembled WGS sequence"/>
</dbReference>
<evidence type="ECO:0000256" key="7">
    <source>
        <dbReference type="ARBA" id="ARBA00023136"/>
    </source>
</evidence>
<keyword evidence="6" id="KW-1133">Transmembrane helix</keyword>
<comment type="similarity">
    <text evidence="2">Belongs to the binding-protein-dependent transport system permease family. CysTW subfamily.</text>
</comment>
<sequence length="58" mass="6573">MVLPIYTALTRIDYSLVEASLDLGARPLKTFFSIIVPLTKAESSPARCWFLSRRWASL</sequence>
<dbReference type="Gene3D" id="1.10.3720.10">
    <property type="entry name" value="MetI-like"/>
    <property type="match status" value="1"/>
</dbReference>